<evidence type="ECO:0000259" key="1">
    <source>
        <dbReference type="Pfam" id="PF03551"/>
    </source>
</evidence>
<dbReference type="InterPro" id="IPR036388">
    <property type="entry name" value="WH-like_DNA-bd_sf"/>
</dbReference>
<feature type="domain" description="Transcription regulator PadR N-terminal" evidence="1">
    <location>
        <begin position="16"/>
        <end position="90"/>
    </location>
</feature>
<dbReference type="EMBL" id="JBJHZZ010000017">
    <property type="protein sequence ID" value="MFL0248412.1"/>
    <property type="molecule type" value="Genomic_DNA"/>
</dbReference>
<comment type="caution">
    <text evidence="2">The sequence shown here is derived from an EMBL/GenBank/DDBJ whole genome shotgun (WGS) entry which is preliminary data.</text>
</comment>
<dbReference type="SUPFAM" id="SSF46785">
    <property type="entry name" value="Winged helix' DNA-binding domain"/>
    <property type="match status" value="1"/>
</dbReference>
<dbReference type="PANTHER" id="PTHR43252">
    <property type="entry name" value="TRANSCRIPTIONAL REGULATOR YQJI"/>
    <property type="match status" value="1"/>
</dbReference>
<reference evidence="2 3" key="1">
    <citation type="submission" date="2024-11" db="EMBL/GenBank/DDBJ databases">
        <authorList>
            <person name="Heng Y.C."/>
            <person name="Lim A.C.H."/>
            <person name="Lee J.K.Y."/>
            <person name="Kittelmann S."/>
        </authorList>
    </citation>
    <scope>NUCLEOTIDE SEQUENCE [LARGE SCALE GENOMIC DNA]</scope>
    <source>
        <strain evidence="2 3">WILCCON 0185</strain>
    </source>
</reference>
<evidence type="ECO:0000313" key="2">
    <source>
        <dbReference type="EMBL" id="MFL0248412.1"/>
    </source>
</evidence>
<evidence type="ECO:0000313" key="3">
    <source>
        <dbReference type="Proteomes" id="UP001623591"/>
    </source>
</evidence>
<dbReference type="RefSeq" id="WP_406770840.1">
    <property type="nucleotide sequence ID" value="NZ_JBJHZZ010000017.1"/>
</dbReference>
<dbReference type="Gene3D" id="1.10.10.10">
    <property type="entry name" value="Winged helix-like DNA-binding domain superfamily/Winged helix DNA-binding domain"/>
    <property type="match status" value="1"/>
</dbReference>
<protein>
    <submittedName>
        <fullName evidence="2">PadR family transcriptional regulator</fullName>
    </submittedName>
</protein>
<dbReference type="Proteomes" id="UP001623591">
    <property type="component" value="Unassembled WGS sequence"/>
</dbReference>
<name>A0ABW8T7P7_9CLOT</name>
<dbReference type="InterPro" id="IPR005149">
    <property type="entry name" value="Tscrpt_reg_PadR_N"/>
</dbReference>
<dbReference type="InterPro" id="IPR036390">
    <property type="entry name" value="WH_DNA-bd_sf"/>
</dbReference>
<gene>
    <name evidence="2" type="ORF">ACJDUG_15800</name>
</gene>
<dbReference type="Pfam" id="PF03551">
    <property type="entry name" value="PadR"/>
    <property type="match status" value="1"/>
</dbReference>
<sequence length="127" mass="14842">MKVNKELLKGSTVILILSLLDKKSMYGYEMIKAMDEKSNGVFSFKEGTLYPILHTLENENLVEAYWFESEEGRKRKYYKLTDKGRLSLKEKEKEWDLFRSTVDKVLLDNKHILTSQSLDNLAMEGLI</sequence>
<proteinExistence type="predicted"/>
<keyword evidence="3" id="KW-1185">Reference proteome</keyword>
<organism evidence="2 3">
    <name type="scientific">Candidatus Clostridium stratigraminis</name>
    <dbReference type="NCBI Taxonomy" id="3381661"/>
    <lineage>
        <taxon>Bacteria</taxon>
        <taxon>Bacillati</taxon>
        <taxon>Bacillota</taxon>
        <taxon>Clostridia</taxon>
        <taxon>Eubacteriales</taxon>
        <taxon>Clostridiaceae</taxon>
        <taxon>Clostridium</taxon>
    </lineage>
</organism>
<accession>A0ABW8T7P7</accession>
<dbReference type="PANTHER" id="PTHR43252:SF7">
    <property type="entry name" value="TRANSCRIPTIONAL REGULATOR YQJI"/>
    <property type="match status" value="1"/>
</dbReference>